<dbReference type="PANTHER" id="PTHR31616:SF0">
    <property type="entry name" value="GLUCAN 1,4-ALPHA-GLUCOSIDASE"/>
    <property type="match status" value="1"/>
</dbReference>
<evidence type="ECO:0000313" key="2">
    <source>
        <dbReference type="EMBL" id="EMI21825.1"/>
    </source>
</evidence>
<evidence type="ECO:0000259" key="1">
    <source>
        <dbReference type="Pfam" id="PF00723"/>
    </source>
</evidence>
<dbReference type="PANTHER" id="PTHR31616">
    <property type="entry name" value="TREHALASE"/>
    <property type="match status" value="1"/>
</dbReference>
<dbReference type="Gene3D" id="1.50.10.10">
    <property type="match status" value="1"/>
</dbReference>
<protein>
    <submittedName>
        <fullName evidence="2">Glycoside hydrolase 15-related domain protein</fullName>
        <ecNumber evidence="2">3.2.1.3</ecNumber>
    </submittedName>
</protein>
<dbReference type="GO" id="GO:0005975">
    <property type="term" value="P:carbohydrate metabolic process"/>
    <property type="evidence" value="ECO:0007669"/>
    <property type="project" value="InterPro"/>
</dbReference>
<evidence type="ECO:0000313" key="3">
    <source>
        <dbReference type="Proteomes" id="UP000011991"/>
    </source>
</evidence>
<reference evidence="2 3" key="1">
    <citation type="journal article" date="2013" name="Mar. Genomics">
        <title>Expression of sulfatases in Rhodopirellula baltica and the diversity of sulfatases in the genus Rhodopirellula.</title>
        <authorList>
            <person name="Wegner C.E."/>
            <person name="Richter-Heitmann T."/>
            <person name="Klindworth A."/>
            <person name="Klockow C."/>
            <person name="Richter M."/>
            <person name="Achstetter T."/>
            <person name="Glockner F.O."/>
            <person name="Harder J."/>
        </authorList>
    </citation>
    <scope>NUCLEOTIDE SEQUENCE [LARGE SCALE GENOMIC DNA]</scope>
    <source>
        <strain evidence="2 3">SM1</strain>
    </source>
</reference>
<dbReference type="InterPro" id="IPR008928">
    <property type="entry name" value="6-hairpin_glycosidase_sf"/>
</dbReference>
<dbReference type="InterPro" id="IPR011613">
    <property type="entry name" value="GH15-like"/>
</dbReference>
<gene>
    <name evidence="2" type="ORF">RMSM_01250</name>
</gene>
<sequence>MDIAAEQDRTIAYWQRWARQCEYDGPYYDRVIRSALVLKLLIHEPSGGVVGAPTTSLPCQIGGQRNWDYRYTWLRDTGMLLDALQQLGYHEESKRFIDWLEQICLHCNDGLRIMYRVDGEIAPDEQTLDHLAGFQNSSPVRIGNGATDQTQIDVYGHVLDAVVLCFERMPRKLKPQLWDLLRSLADRAAKGWREDDHGPWEIRGPAQPYLYSKLYCWVGLDRAIRFAEKHRLDGDREYWKQQRDEIRDTILSRGFHPSLRAFTETLGGDRLDASVLSIPLTGFLPGDDPRVVSTIETLKKNLSSNRLMYRYRHDDGLPGHDNPFSLCGFWMVMNLVLAGQIDEAKQWFDHLCSFANDVGLMSEQIDPKSGMLLGNFPQGFTHLGLIRAALHLRAAEDGGTGSK</sequence>
<dbReference type="EMBL" id="ANOG01000187">
    <property type="protein sequence ID" value="EMI21825.1"/>
    <property type="molecule type" value="Genomic_DNA"/>
</dbReference>
<dbReference type="AlphaFoldDB" id="M5RRC0"/>
<organism evidence="2 3">
    <name type="scientific">Rhodopirellula maiorica SM1</name>
    <dbReference type="NCBI Taxonomy" id="1265738"/>
    <lineage>
        <taxon>Bacteria</taxon>
        <taxon>Pseudomonadati</taxon>
        <taxon>Planctomycetota</taxon>
        <taxon>Planctomycetia</taxon>
        <taxon>Pirellulales</taxon>
        <taxon>Pirellulaceae</taxon>
        <taxon>Novipirellula</taxon>
    </lineage>
</organism>
<accession>M5RRC0</accession>
<comment type="caution">
    <text evidence="2">The sequence shown here is derived from an EMBL/GenBank/DDBJ whole genome shotgun (WGS) entry which is preliminary data.</text>
</comment>
<dbReference type="GO" id="GO:0004339">
    <property type="term" value="F:glucan 1,4-alpha-glucosidase activity"/>
    <property type="evidence" value="ECO:0007669"/>
    <property type="project" value="UniProtKB-EC"/>
</dbReference>
<dbReference type="Pfam" id="PF00723">
    <property type="entry name" value="Glyco_hydro_15"/>
    <property type="match status" value="1"/>
</dbReference>
<keyword evidence="3" id="KW-1185">Reference proteome</keyword>
<dbReference type="PATRIC" id="fig|1265738.3.peg.1240"/>
<name>M5RRC0_9BACT</name>
<dbReference type="Proteomes" id="UP000011991">
    <property type="component" value="Unassembled WGS sequence"/>
</dbReference>
<dbReference type="SUPFAM" id="SSF48208">
    <property type="entry name" value="Six-hairpin glycosidases"/>
    <property type="match status" value="1"/>
</dbReference>
<keyword evidence="2" id="KW-0326">Glycosidase</keyword>
<proteinExistence type="predicted"/>
<feature type="domain" description="GH15-like" evidence="1">
    <location>
        <begin position="27"/>
        <end position="389"/>
    </location>
</feature>
<dbReference type="InterPro" id="IPR012341">
    <property type="entry name" value="6hp_glycosidase-like_sf"/>
</dbReference>
<keyword evidence="2" id="KW-0378">Hydrolase</keyword>
<dbReference type="OrthoDB" id="3902805at2"/>
<dbReference type="EC" id="3.2.1.3" evidence="2"/>